<protein>
    <submittedName>
        <fullName evidence="1">Uncharacterized protein</fullName>
    </submittedName>
</protein>
<proteinExistence type="predicted"/>
<sequence>MYQKQDLSRMFLKTTYIFNKVKRVGWFLSTQNSILNPVETIKFLEVNWDGVRIKEATTFSKVMAYSLLTLDPKGRNLEE</sequence>
<dbReference type="AlphaFoldDB" id="A0A3M7Q920"/>
<keyword evidence="2" id="KW-1185">Reference proteome</keyword>
<dbReference type="OrthoDB" id="7462124at2759"/>
<reference evidence="1 2" key="1">
    <citation type="journal article" date="2018" name="Sci. Rep.">
        <title>Genomic signatures of local adaptation to the degree of environmental predictability in rotifers.</title>
        <authorList>
            <person name="Franch-Gras L."/>
            <person name="Hahn C."/>
            <person name="Garcia-Roger E.M."/>
            <person name="Carmona M.J."/>
            <person name="Serra M."/>
            <person name="Gomez A."/>
        </authorList>
    </citation>
    <scope>NUCLEOTIDE SEQUENCE [LARGE SCALE GENOMIC DNA]</scope>
    <source>
        <strain evidence="1">HYR1</strain>
    </source>
</reference>
<gene>
    <name evidence="1" type="ORF">BpHYR1_013350</name>
</gene>
<organism evidence="1 2">
    <name type="scientific">Brachionus plicatilis</name>
    <name type="common">Marine rotifer</name>
    <name type="synonym">Brachionus muelleri</name>
    <dbReference type="NCBI Taxonomy" id="10195"/>
    <lineage>
        <taxon>Eukaryota</taxon>
        <taxon>Metazoa</taxon>
        <taxon>Spiralia</taxon>
        <taxon>Gnathifera</taxon>
        <taxon>Rotifera</taxon>
        <taxon>Eurotatoria</taxon>
        <taxon>Monogononta</taxon>
        <taxon>Pseudotrocha</taxon>
        <taxon>Ploima</taxon>
        <taxon>Brachionidae</taxon>
        <taxon>Brachionus</taxon>
    </lineage>
</organism>
<dbReference type="Proteomes" id="UP000276133">
    <property type="component" value="Unassembled WGS sequence"/>
</dbReference>
<evidence type="ECO:0000313" key="1">
    <source>
        <dbReference type="EMBL" id="RNA07712.1"/>
    </source>
</evidence>
<dbReference type="EMBL" id="REGN01006959">
    <property type="protein sequence ID" value="RNA07712.1"/>
    <property type="molecule type" value="Genomic_DNA"/>
</dbReference>
<evidence type="ECO:0000313" key="2">
    <source>
        <dbReference type="Proteomes" id="UP000276133"/>
    </source>
</evidence>
<comment type="caution">
    <text evidence="1">The sequence shown here is derived from an EMBL/GenBank/DDBJ whole genome shotgun (WGS) entry which is preliminary data.</text>
</comment>
<accession>A0A3M7Q920</accession>
<name>A0A3M7Q920_BRAPC</name>